<gene>
    <name evidence="1" type="ORF">CASFOL_018405</name>
</gene>
<comment type="caution">
    <text evidence="1">The sequence shown here is derived from an EMBL/GenBank/DDBJ whole genome shotgun (WGS) entry which is preliminary data.</text>
</comment>
<dbReference type="Proteomes" id="UP001632038">
    <property type="component" value="Unassembled WGS sequence"/>
</dbReference>
<protein>
    <submittedName>
        <fullName evidence="1">Uncharacterized protein</fullName>
    </submittedName>
</protein>
<dbReference type="EMBL" id="JAVIJP010000023">
    <property type="protein sequence ID" value="KAL3637957.1"/>
    <property type="molecule type" value="Genomic_DNA"/>
</dbReference>
<accession>A0ABD3D8F6</accession>
<keyword evidence="2" id="KW-1185">Reference proteome</keyword>
<evidence type="ECO:0000313" key="1">
    <source>
        <dbReference type="EMBL" id="KAL3637957.1"/>
    </source>
</evidence>
<dbReference type="AlphaFoldDB" id="A0ABD3D8F6"/>
<organism evidence="1 2">
    <name type="scientific">Castilleja foliolosa</name>
    <dbReference type="NCBI Taxonomy" id="1961234"/>
    <lineage>
        <taxon>Eukaryota</taxon>
        <taxon>Viridiplantae</taxon>
        <taxon>Streptophyta</taxon>
        <taxon>Embryophyta</taxon>
        <taxon>Tracheophyta</taxon>
        <taxon>Spermatophyta</taxon>
        <taxon>Magnoliopsida</taxon>
        <taxon>eudicotyledons</taxon>
        <taxon>Gunneridae</taxon>
        <taxon>Pentapetalae</taxon>
        <taxon>asterids</taxon>
        <taxon>lamiids</taxon>
        <taxon>Lamiales</taxon>
        <taxon>Orobanchaceae</taxon>
        <taxon>Pedicularideae</taxon>
        <taxon>Castillejinae</taxon>
        <taxon>Castilleja</taxon>
    </lineage>
</organism>
<proteinExistence type="predicted"/>
<reference evidence="2" key="1">
    <citation type="journal article" date="2024" name="IScience">
        <title>Strigolactones Initiate the Formation of Haustorium-like Structures in Castilleja.</title>
        <authorList>
            <person name="Buerger M."/>
            <person name="Peterson D."/>
            <person name="Chory J."/>
        </authorList>
    </citation>
    <scope>NUCLEOTIDE SEQUENCE [LARGE SCALE GENOMIC DNA]</scope>
</reference>
<name>A0ABD3D8F6_9LAMI</name>
<sequence length="45" mass="4747">MVMYGPTGTRVKVGTTSRDAVKGVKSGLDNSIVLSSLVIYLVGYL</sequence>
<evidence type="ECO:0000313" key="2">
    <source>
        <dbReference type="Proteomes" id="UP001632038"/>
    </source>
</evidence>